<dbReference type="InterPro" id="IPR052188">
    <property type="entry name" value="Ni-pincer_cofactor_biosynth"/>
</dbReference>
<dbReference type="Gene3D" id="3.40.50.620">
    <property type="entry name" value="HUPs"/>
    <property type="match status" value="1"/>
</dbReference>
<dbReference type="PANTHER" id="PTHR43169">
    <property type="entry name" value="EXSB FAMILY PROTEIN"/>
    <property type="match status" value="1"/>
</dbReference>
<dbReference type="SUPFAM" id="SSF52402">
    <property type="entry name" value="Adenine nucleotide alpha hydrolases-like"/>
    <property type="match status" value="1"/>
</dbReference>
<dbReference type="InterPro" id="IPR014729">
    <property type="entry name" value="Rossmann-like_a/b/a_fold"/>
</dbReference>
<accession>R1HBL6</accession>
<evidence type="ECO:0000313" key="2">
    <source>
        <dbReference type="Proteomes" id="UP000013526"/>
    </source>
</evidence>
<name>R1HBL6_9GAMM</name>
<evidence type="ECO:0000313" key="1">
    <source>
        <dbReference type="EMBL" id="EOD55824.1"/>
    </source>
</evidence>
<reference evidence="1 2" key="1">
    <citation type="journal article" date="2013" name="Genome Announc.">
        <title>Draft Genome Sequence of Aeromonas molluscorum Strain 848TT, Isolated from Bivalve Molluscs.</title>
        <authorList>
            <person name="Spataro N."/>
            <person name="Farfan M."/>
            <person name="Albarral V."/>
            <person name="Sanglas A."/>
            <person name="Loren J.G."/>
            <person name="Fuste M.C."/>
            <person name="Bosch E."/>
        </authorList>
    </citation>
    <scope>NUCLEOTIDE SEQUENCE [LARGE SCALE GENOMIC DNA]</scope>
    <source>
        <strain evidence="1 2">848</strain>
    </source>
</reference>
<protein>
    <submittedName>
        <fullName evidence="1">Uncharacterized protein</fullName>
    </submittedName>
</protein>
<gene>
    <name evidence="1" type="ORF">G113_06764</name>
</gene>
<sequence>MDTNIVLLNQGYDQTFQAREQRLIDILSTYDELVVSFSGRLESCYAMDLCRASGTRIRALTLDNPLLSRRELARAHRYCQRYNIEQRVLKTDEMLFCDIEQPPKVAKDPVRFIDEAKAKQVDWDHLPLLIPASLEEMQAYLGRFHQPPPRTLWLFAREGMCHRDFRYGFHKRELERWGKASGGYLNRRFQNISQMDRSHVQMIDMAEQILADMGLDDAEVHFHSLNDDSVTLARVRLPSHQRARGFDRQLDIYRALKGMAFDYVTLDMALPNCHDIAG</sequence>
<dbReference type="Proteomes" id="UP000013526">
    <property type="component" value="Unassembled WGS sequence"/>
</dbReference>
<dbReference type="RefSeq" id="WP_005896980.1">
    <property type="nucleotide sequence ID" value="NZ_AQGQ01000029.1"/>
</dbReference>
<dbReference type="OrthoDB" id="5591632at2"/>
<comment type="caution">
    <text evidence="1">The sequence shown here is derived from an EMBL/GenBank/DDBJ whole genome shotgun (WGS) entry which is preliminary data.</text>
</comment>
<dbReference type="EMBL" id="AQGQ01000029">
    <property type="protein sequence ID" value="EOD55824.1"/>
    <property type="molecule type" value="Genomic_DNA"/>
</dbReference>
<keyword evidence="2" id="KW-1185">Reference proteome</keyword>
<dbReference type="PATRIC" id="fig|1268236.3.peg.1343"/>
<dbReference type="AlphaFoldDB" id="R1HBL6"/>
<proteinExistence type="predicted"/>
<organism evidence="1 2">
    <name type="scientific">Aeromonas molluscorum 848</name>
    <dbReference type="NCBI Taxonomy" id="1268236"/>
    <lineage>
        <taxon>Bacteria</taxon>
        <taxon>Pseudomonadati</taxon>
        <taxon>Pseudomonadota</taxon>
        <taxon>Gammaproteobacteria</taxon>
        <taxon>Aeromonadales</taxon>
        <taxon>Aeromonadaceae</taxon>
        <taxon>Aeromonas</taxon>
    </lineage>
</organism>
<dbReference type="PANTHER" id="PTHR43169:SF2">
    <property type="entry name" value="NAD_GMP SYNTHASE DOMAIN-CONTAINING PROTEIN"/>
    <property type="match status" value="1"/>
</dbReference>